<evidence type="ECO:0000313" key="2">
    <source>
        <dbReference type="EMBL" id="KAF0933959.1"/>
    </source>
</evidence>
<proteinExistence type="predicted"/>
<dbReference type="AlphaFoldDB" id="A0A6G1FAS3"/>
<dbReference type="Proteomes" id="UP000479710">
    <property type="component" value="Unassembled WGS sequence"/>
</dbReference>
<reference evidence="2 3" key="1">
    <citation type="submission" date="2019-11" db="EMBL/GenBank/DDBJ databases">
        <title>Whole genome sequence of Oryza granulata.</title>
        <authorList>
            <person name="Li W."/>
        </authorList>
    </citation>
    <scope>NUCLEOTIDE SEQUENCE [LARGE SCALE GENOMIC DNA]</scope>
    <source>
        <strain evidence="3">cv. Menghai</strain>
        <tissue evidence="2">Leaf</tissue>
    </source>
</reference>
<feature type="compositionally biased region" description="Polar residues" evidence="1">
    <location>
        <begin position="68"/>
        <end position="81"/>
    </location>
</feature>
<feature type="compositionally biased region" description="Low complexity" evidence="1">
    <location>
        <begin position="52"/>
        <end position="67"/>
    </location>
</feature>
<accession>A0A6G1FAS3</accession>
<evidence type="ECO:0000256" key="1">
    <source>
        <dbReference type="SAM" id="MobiDB-lite"/>
    </source>
</evidence>
<protein>
    <submittedName>
        <fullName evidence="2">Uncharacterized protein</fullName>
    </submittedName>
</protein>
<feature type="region of interest" description="Disordered" evidence="1">
    <location>
        <begin position="1"/>
        <end position="81"/>
    </location>
</feature>
<dbReference type="EMBL" id="SPHZ02000001">
    <property type="protein sequence ID" value="KAF0933959.1"/>
    <property type="molecule type" value="Genomic_DNA"/>
</dbReference>
<gene>
    <name evidence="2" type="ORF">E2562_021022</name>
</gene>
<organism evidence="2 3">
    <name type="scientific">Oryza meyeriana var. granulata</name>
    <dbReference type="NCBI Taxonomy" id="110450"/>
    <lineage>
        <taxon>Eukaryota</taxon>
        <taxon>Viridiplantae</taxon>
        <taxon>Streptophyta</taxon>
        <taxon>Embryophyta</taxon>
        <taxon>Tracheophyta</taxon>
        <taxon>Spermatophyta</taxon>
        <taxon>Magnoliopsida</taxon>
        <taxon>Liliopsida</taxon>
        <taxon>Poales</taxon>
        <taxon>Poaceae</taxon>
        <taxon>BOP clade</taxon>
        <taxon>Oryzoideae</taxon>
        <taxon>Oryzeae</taxon>
        <taxon>Oryzinae</taxon>
        <taxon>Oryza</taxon>
        <taxon>Oryza meyeriana</taxon>
    </lineage>
</organism>
<keyword evidence="3" id="KW-1185">Reference proteome</keyword>
<comment type="caution">
    <text evidence="2">The sequence shown here is derived from an EMBL/GenBank/DDBJ whole genome shotgun (WGS) entry which is preliminary data.</text>
</comment>
<sequence>MVWAQPVPFCGPTNSGPGLHASGPSAGTPIGTVTPVAQAAPKSPGVVPVAEATTARTPARTPSTSPTGVQGTLQPSDTVDD</sequence>
<name>A0A6G1FAS3_9ORYZ</name>
<evidence type="ECO:0000313" key="3">
    <source>
        <dbReference type="Proteomes" id="UP000479710"/>
    </source>
</evidence>